<accession>A0A8H4RTE4</accession>
<evidence type="ECO:0000313" key="3">
    <source>
        <dbReference type="Proteomes" id="UP000566819"/>
    </source>
</evidence>
<dbReference type="Pfam" id="PF06985">
    <property type="entry name" value="HET"/>
    <property type="match status" value="1"/>
</dbReference>
<evidence type="ECO:0000259" key="1">
    <source>
        <dbReference type="Pfam" id="PF06985"/>
    </source>
</evidence>
<protein>
    <recommendedName>
        <fullName evidence="1">Heterokaryon incompatibility domain-containing protein</fullName>
    </recommendedName>
</protein>
<dbReference type="OrthoDB" id="5135333at2759"/>
<comment type="caution">
    <text evidence="2">The sequence shown here is derived from an EMBL/GenBank/DDBJ whole genome shotgun (WGS) entry which is preliminary data.</text>
</comment>
<keyword evidence="3" id="KW-1185">Reference proteome</keyword>
<reference evidence="2 3" key="1">
    <citation type="submission" date="2020-03" db="EMBL/GenBank/DDBJ databases">
        <title>Draft Genome Sequence of Cudoniella acicularis.</title>
        <authorList>
            <person name="Buettner E."/>
            <person name="Kellner H."/>
        </authorList>
    </citation>
    <scope>NUCLEOTIDE SEQUENCE [LARGE SCALE GENOMIC DNA]</scope>
    <source>
        <strain evidence="2 3">DSM 108380</strain>
    </source>
</reference>
<proteinExistence type="predicted"/>
<dbReference type="PANTHER" id="PTHR33112">
    <property type="entry name" value="DOMAIN PROTEIN, PUTATIVE-RELATED"/>
    <property type="match status" value="1"/>
</dbReference>
<dbReference type="AlphaFoldDB" id="A0A8H4RTE4"/>
<dbReference type="InterPro" id="IPR010730">
    <property type="entry name" value="HET"/>
</dbReference>
<gene>
    <name evidence="2" type="ORF">G7Y89_g3460</name>
</gene>
<evidence type="ECO:0000313" key="2">
    <source>
        <dbReference type="EMBL" id="KAF4634644.1"/>
    </source>
</evidence>
<organism evidence="2 3">
    <name type="scientific">Cudoniella acicularis</name>
    <dbReference type="NCBI Taxonomy" id="354080"/>
    <lineage>
        <taxon>Eukaryota</taxon>
        <taxon>Fungi</taxon>
        <taxon>Dikarya</taxon>
        <taxon>Ascomycota</taxon>
        <taxon>Pezizomycotina</taxon>
        <taxon>Leotiomycetes</taxon>
        <taxon>Helotiales</taxon>
        <taxon>Tricladiaceae</taxon>
        <taxon>Cudoniella</taxon>
    </lineage>
</organism>
<sequence length="704" mass="81043">MEEPDELCAACSKVGIFSLFSGPRYFPGDGFDALNDNKLSVTLGTLKEVNANTRCPFCRLLHHDLYETVSSDYWPQEDNYFDQLKVRIHVRPYRLDYDEVMKYIHGKPRPMVATILIARLDPMKELSEQETLLVRHHPHGVGIQLLSPDYMDPARPLLNGSEYDIRVIDVEQCTIVENNPRDISYAALSYVWGKDNIQNAKLQDQYGVQTDTVNGPFSTLPPNISKIDRYCIDQTDLIRKVSEIASMGYMCQNAKITLITGMGPEAGLLPATGSDHIQVLQRVETVQGRKYITALPSIRDQIHSSEWIRRAWTMQEGWLSNRCAFFGKYDISFMCGSGHWKESLHSGPYAHEAEIADVKIACAGDYLLLRLHQLNEVPWTFADYDSLLRSYTRQELSFESDKLNTITGCFNLITEKKGVPFIYGLPTAEFHYALLWTREYDRPREGFPSWSWAGWHSRQQIYNIYHVERGTCSLEDDGYGNLQTTGPVCRDFELQGILITLAGRTHHTNRCFQRFADIAFPSYKTNTLLIITSELAHFSLEILSCSLPDLLQLEHRAKIYQDGQLSVPHDFDSADFRNTGIHNDWNSTAEYKTPFRRLRLRDDYDNIHTPHYPRWIDHWPPFRLGLPDTLRGGTLAWLLKEGIELVMILELKMLKRDEIMKSFHIVFCLGVDRRGDIAKRCGMFRFPKEIWDLARPKMGTVVMG</sequence>
<dbReference type="PANTHER" id="PTHR33112:SF16">
    <property type="entry name" value="HETEROKARYON INCOMPATIBILITY DOMAIN-CONTAINING PROTEIN"/>
    <property type="match status" value="1"/>
</dbReference>
<name>A0A8H4RTE4_9HELO</name>
<feature type="domain" description="Heterokaryon incompatibility" evidence="1">
    <location>
        <begin position="185"/>
        <end position="316"/>
    </location>
</feature>
<dbReference type="EMBL" id="JAAMPI010000170">
    <property type="protein sequence ID" value="KAF4634644.1"/>
    <property type="molecule type" value="Genomic_DNA"/>
</dbReference>
<dbReference type="Proteomes" id="UP000566819">
    <property type="component" value="Unassembled WGS sequence"/>
</dbReference>